<evidence type="ECO:0000313" key="14">
    <source>
        <dbReference type="Proteomes" id="UP000829196"/>
    </source>
</evidence>
<dbReference type="PRINTS" id="PR00465">
    <property type="entry name" value="EP450IV"/>
</dbReference>
<organism evidence="13 14">
    <name type="scientific">Dendrobium nobile</name>
    <name type="common">Orchid</name>
    <dbReference type="NCBI Taxonomy" id="94219"/>
    <lineage>
        <taxon>Eukaryota</taxon>
        <taxon>Viridiplantae</taxon>
        <taxon>Streptophyta</taxon>
        <taxon>Embryophyta</taxon>
        <taxon>Tracheophyta</taxon>
        <taxon>Spermatophyta</taxon>
        <taxon>Magnoliopsida</taxon>
        <taxon>Liliopsida</taxon>
        <taxon>Asparagales</taxon>
        <taxon>Orchidaceae</taxon>
        <taxon>Epidendroideae</taxon>
        <taxon>Malaxideae</taxon>
        <taxon>Dendrobiinae</taxon>
        <taxon>Dendrobium</taxon>
    </lineage>
</organism>
<evidence type="ECO:0000256" key="8">
    <source>
        <dbReference type="ARBA" id="ARBA00023136"/>
    </source>
</evidence>
<dbReference type="GO" id="GO:0016705">
    <property type="term" value="F:oxidoreductase activity, acting on paired donors, with incorporation or reduction of molecular oxygen"/>
    <property type="evidence" value="ECO:0007669"/>
    <property type="project" value="InterPro"/>
</dbReference>
<sequence>MVDVIAFLIVLTSVLLLVLLIKLLLPAANKTSSSYGPKSYPLIGCLIPFYRNRHRLLHWYTDLLANSPSSTITLSRLGARRTIVTANPCNVEHILSTNFHNYPKGKPFTDILGDLLGRGIFNSDGHLWLSQRKVASHAFTLRSLRDLINHILRPEISTHFLPNLVADGRTVVDLQNLLRGLSFRVICRVFLGPSTAHLQLAEALDVASEISAGRGSAPLAFLWKAKRALGFGSERRLREAVDLIHRLVMEIILKTREMNNPSNSFLSRLLEMGIHGEDEEIRDMVISFLMAGRDTTSSALTWFFWLVSTHPDVEEKIINEINNKLIRSEEEMSYESLKKLSYLEASLMESMRLYPPVAWDSKHAEGDDVLPDGTTISKGDRIMYFPYGMGRTEALWGKNWKEFRPERWVAAGGGGVVRMSPYKFPVFQAGPRVCLGKEMAMIQMKFMAATFLRRFELRWVGKEAPVMVPLLTAHMAGGLPVVIGERERERGGRAPSLSLAI</sequence>
<evidence type="ECO:0000256" key="11">
    <source>
        <dbReference type="ARBA" id="ARBA00049170"/>
    </source>
</evidence>
<evidence type="ECO:0000256" key="5">
    <source>
        <dbReference type="ARBA" id="ARBA00022989"/>
    </source>
</evidence>
<dbReference type="SMR" id="A0A8T3BMA2"/>
<evidence type="ECO:0000256" key="6">
    <source>
        <dbReference type="ARBA" id="ARBA00023002"/>
    </source>
</evidence>
<dbReference type="CDD" id="cd11064">
    <property type="entry name" value="CYP86A"/>
    <property type="match status" value="1"/>
</dbReference>
<keyword evidence="8" id="KW-0472">Membrane</keyword>
<evidence type="ECO:0000256" key="3">
    <source>
        <dbReference type="ARBA" id="ARBA00022692"/>
    </source>
</evidence>
<dbReference type="PANTHER" id="PTHR24296">
    <property type="entry name" value="CYTOCHROME P450"/>
    <property type="match status" value="1"/>
</dbReference>
<evidence type="ECO:0000256" key="4">
    <source>
        <dbReference type="ARBA" id="ARBA00022723"/>
    </source>
</evidence>
<dbReference type="GO" id="GO:0004497">
    <property type="term" value="F:monooxygenase activity"/>
    <property type="evidence" value="ECO:0007669"/>
    <property type="project" value="InterPro"/>
</dbReference>
<evidence type="ECO:0000256" key="2">
    <source>
        <dbReference type="ARBA" id="ARBA00010617"/>
    </source>
</evidence>
<keyword evidence="6" id="KW-0560">Oxidoreductase</keyword>
<evidence type="ECO:0000256" key="1">
    <source>
        <dbReference type="ARBA" id="ARBA00004167"/>
    </source>
</evidence>
<keyword evidence="12" id="KW-0349">Heme</keyword>
<comment type="similarity">
    <text evidence="2">Belongs to the cytochrome P450 family.</text>
</comment>
<evidence type="ECO:0000256" key="9">
    <source>
        <dbReference type="ARBA" id="ARBA00039071"/>
    </source>
</evidence>
<comment type="cofactor">
    <cofactor evidence="12">
        <name>heme</name>
        <dbReference type="ChEBI" id="CHEBI:30413"/>
    </cofactor>
</comment>
<dbReference type="Proteomes" id="UP000829196">
    <property type="component" value="Unassembled WGS sequence"/>
</dbReference>
<name>A0A8T3BMA2_DENNO</name>
<dbReference type="OrthoDB" id="1470350at2759"/>
<dbReference type="AlphaFoldDB" id="A0A8T3BMA2"/>
<proteinExistence type="inferred from homology"/>
<evidence type="ECO:0000256" key="12">
    <source>
        <dbReference type="PIRSR" id="PIRSR602403-1"/>
    </source>
</evidence>
<dbReference type="Pfam" id="PF00067">
    <property type="entry name" value="p450"/>
    <property type="match status" value="1"/>
</dbReference>
<dbReference type="InterPro" id="IPR002403">
    <property type="entry name" value="Cyt_P450_E_grp-IV"/>
</dbReference>
<protein>
    <recommendedName>
        <fullName evidence="9">noroxomaritidine synthase</fullName>
        <ecNumber evidence="9">1.14.19.50</ecNumber>
    </recommendedName>
</protein>
<dbReference type="GO" id="GO:0005506">
    <property type="term" value="F:iron ion binding"/>
    <property type="evidence" value="ECO:0007669"/>
    <property type="project" value="InterPro"/>
</dbReference>
<dbReference type="InterPro" id="IPR036396">
    <property type="entry name" value="Cyt_P450_sf"/>
</dbReference>
<comment type="catalytic activity">
    <reaction evidence="10">
        <text>4'-O-methylnorbelladine + reduced [NADPH--hemoprotein reductase] + O2 = (10bS,4aR)-noroxomaritidine + oxidized [NADPH--hemoprotein reductase] + 2 H2O + H(+)</text>
        <dbReference type="Rhea" id="RHEA:51264"/>
        <dbReference type="Rhea" id="RHEA-COMP:11964"/>
        <dbReference type="Rhea" id="RHEA-COMP:11965"/>
        <dbReference type="ChEBI" id="CHEBI:15377"/>
        <dbReference type="ChEBI" id="CHEBI:15378"/>
        <dbReference type="ChEBI" id="CHEBI:15379"/>
        <dbReference type="ChEBI" id="CHEBI:57618"/>
        <dbReference type="ChEBI" id="CHEBI:58210"/>
        <dbReference type="ChEBI" id="CHEBI:133993"/>
        <dbReference type="ChEBI" id="CHEBI:133996"/>
        <dbReference type="EC" id="1.14.19.50"/>
    </reaction>
</comment>
<dbReference type="SUPFAM" id="SSF48264">
    <property type="entry name" value="Cytochrome P450"/>
    <property type="match status" value="1"/>
</dbReference>
<evidence type="ECO:0000256" key="10">
    <source>
        <dbReference type="ARBA" id="ARBA00048529"/>
    </source>
</evidence>
<dbReference type="GO" id="GO:0016020">
    <property type="term" value="C:membrane"/>
    <property type="evidence" value="ECO:0007669"/>
    <property type="project" value="UniProtKB-SubCell"/>
</dbReference>
<feature type="binding site" description="axial binding residue" evidence="12">
    <location>
        <position position="434"/>
    </location>
    <ligand>
        <name>heme</name>
        <dbReference type="ChEBI" id="CHEBI:30413"/>
    </ligand>
    <ligandPart>
        <name>Fe</name>
        <dbReference type="ChEBI" id="CHEBI:18248"/>
    </ligandPart>
</feature>
<reference evidence="13" key="1">
    <citation type="journal article" date="2022" name="Front. Genet.">
        <title>Chromosome-Scale Assembly of the Dendrobium nobile Genome Provides Insights Into the Molecular Mechanism of the Biosynthesis of the Medicinal Active Ingredient of Dendrobium.</title>
        <authorList>
            <person name="Xu Q."/>
            <person name="Niu S.-C."/>
            <person name="Li K.-L."/>
            <person name="Zheng P.-J."/>
            <person name="Zhang X.-J."/>
            <person name="Jia Y."/>
            <person name="Liu Y."/>
            <person name="Niu Y.-X."/>
            <person name="Yu L.-H."/>
            <person name="Chen D.-F."/>
            <person name="Zhang G.-Q."/>
        </authorList>
    </citation>
    <scope>NUCLEOTIDE SEQUENCE</scope>
    <source>
        <tissue evidence="13">Leaf</tissue>
    </source>
</reference>
<dbReference type="GO" id="GO:0020037">
    <property type="term" value="F:heme binding"/>
    <property type="evidence" value="ECO:0007669"/>
    <property type="project" value="InterPro"/>
</dbReference>
<comment type="catalytic activity">
    <reaction evidence="11">
        <text>4'-O-methylnorbelladine + reduced [NADPH--hemoprotein reductase] + O2 = (10bR,4aS)-noroxomaritidine + oxidized [NADPH--hemoprotein reductase] + 2 H2O + H(+)</text>
        <dbReference type="Rhea" id="RHEA:51260"/>
        <dbReference type="Rhea" id="RHEA-COMP:11964"/>
        <dbReference type="Rhea" id="RHEA-COMP:11965"/>
        <dbReference type="ChEBI" id="CHEBI:15377"/>
        <dbReference type="ChEBI" id="CHEBI:15378"/>
        <dbReference type="ChEBI" id="CHEBI:15379"/>
        <dbReference type="ChEBI" id="CHEBI:57618"/>
        <dbReference type="ChEBI" id="CHEBI:58210"/>
        <dbReference type="ChEBI" id="CHEBI:133993"/>
        <dbReference type="ChEBI" id="CHEBI:133995"/>
        <dbReference type="EC" id="1.14.19.50"/>
    </reaction>
</comment>
<dbReference type="PRINTS" id="PR00385">
    <property type="entry name" value="P450"/>
</dbReference>
<comment type="subcellular location">
    <subcellularLocation>
        <location evidence="1">Membrane</location>
        <topology evidence="1">Single-pass membrane protein</topology>
    </subcellularLocation>
</comment>
<gene>
    <name evidence="13" type="ORF">KFK09_008273</name>
</gene>
<keyword evidence="7 12" id="KW-0408">Iron</keyword>
<dbReference type="Gene3D" id="1.10.630.10">
    <property type="entry name" value="Cytochrome P450"/>
    <property type="match status" value="1"/>
</dbReference>
<keyword evidence="14" id="KW-1185">Reference proteome</keyword>
<accession>A0A8T3BMA2</accession>
<evidence type="ECO:0000313" key="13">
    <source>
        <dbReference type="EMBL" id="KAI0515608.1"/>
    </source>
</evidence>
<keyword evidence="3" id="KW-0812">Transmembrane</keyword>
<dbReference type="EC" id="1.14.19.50" evidence="9"/>
<keyword evidence="5" id="KW-1133">Transmembrane helix</keyword>
<dbReference type="InterPro" id="IPR001128">
    <property type="entry name" value="Cyt_P450"/>
</dbReference>
<keyword evidence="4 12" id="KW-0479">Metal-binding</keyword>
<dbReference type="EMBL" id="JAGYWB010000007">
    <property type="protein sequence ID" value="KAI0515608.1"/>
    <property type="molecule type" value="Genomic_DNA"/>
</dbReference>
<evidence type="ECO:0000256" key="7">
    <source>
        <dbReference type="ARBA" id="ARBA00023004"/>
    </source>
</evidence>
<comment type="caution">
    <text evidence="13">The sequence shown here is derived from an EMBL/GenBank/DDBJ whole genome shotgun (WGS) entry which is preliminary data.</text>
</comment>